<name>X0T6N0_9ZZZZ</name>
<dbReference type="GO" id="GO:0046872">
    <property type="term" value="F:metal ion binding"/>
    <property type="evidence" value="ECO:0007669"/>
    <property type="project" value="UniProtKB-KW"/>
</dbReference>
<sequence length="332" mass="36185">GGALIRPDVRYREWVYVGTPLTPNALNPPEAPFPEFHNVYIHPDDFDHWKNTGTFPDGTVIVKELVLVGATNAVSGNGYFQGEFSGLEITIKDSERFKDEPGYWAYFSYGHSYPLADTSEAFPTAACNACHEASAADDFVFTQFYPVLRAAKAARGGRVLNTESEEHQNLASLMMDKTADITQPTADTPIIESAIPTEVGELFKYLQEATYKQFTAKESSNHPSLGPHTKVGLPVRVFLDPKMDASLKADEATHPEGAGIVKEMYDADGNLQGWAVMVKTAADSEAGKGWFWYEITSTTDGSSPVAAGNGVPLCSGCHTIGKDFVLTKYPLQ</sequence>
<accession>X0T6N0</accession>
<evidence type="ECO:0000259" key="3">
    <source>
        <dbReference type="PROSITE" id="PS51007"/>
    </source>
</evidence>
<keyword evidence="2" id="KW-0408">Iron</keyword>
<proteinExistence type="predicted"/>
<dbReference type="InterPro" id="IPR032033">
    <property type="entry name" value="Cytochrome_P460"/>
</dbReference>
<dbReference type="GO" id="GO:0020037">
    <property type="term" value="F:heme binding"/>
    <property type="evidence" value="ECO:0007669"/>
    <property type="project" value="InterPro"/>
</dbReference>
<dbReference type="InterPro" id="IPR038142">
    <property type="entry name" value="Cytochrome_P460_sp"/>
</dbReference>
<dbReference type="Gene3D" id="3.50.70.20">
    <property type="entry name" value="Cytochrome P460"/>
    <property type="match status" value="2"/>
</dbReference>
<organism evidence="4">
    <name type="scientific">marine sediment metagenome</name>
    <dbReference type="NCBI Taxonomy" id="412755"/>
    <lineage>
        <taxon>unclassified sequences</taxon>
        <taxon>metagenomes</taxon>
        <taxon>ecological metagenomes</taxon>
    </lineage>
</organism>
<evidence type="ECO:0000256" key="1">
    <source>
        <dbReference type="ARBA" id="ARBA00022723"/>
    </source>
</evidence>
<gene>
    <name evidence="4" type="ORF">S01H1_06832</name>
</gene>
<dbReference type="PROSITE" id="PS51007">
    <property type="entry name" value="CYTC"/>
    <property type="match status" value="1"/>
</dbReference>
<dbReference type="GO" id="GO:0009055">
    <property type="term" value="F:electron transfer activity"/>
    <property type="evidence" value="ECO:0007669"/>
    <property type="project" value="InterPro"/>
</dbReference>
<feature type="domain" description="Cytochrome c" evidence="3">
    <location>
        <begin position="113"/>
        <end position="210"/>
    </location>
</feature>
<dbReference type="EMBL" id="BARS01003522">
    <property type="protein sequence ID" value="GAF83847.1"/>
    <property type="molecule type" value="Genomic_DNA"/>
</dbReference>
<dbReference type="Pfam" id="PF16694">
    <property type="entry name" value="Cytochrome_P460"/>
    <property type="match status" value="1"/>
</dbReference>
<dbReference type="AlphaFoldDB" id="X0T6N0"/>
<evidence type="ECO:0000256" key="2">
    <source>
        <dbReference type="ARBA" id="ARBA00023004"/>
    </source>
</evidence>
<protein>
    <recommendedName>
        <fullName evidence="3">Cytochrome c domain-containing protein</fullName>
    </recommendedName>
</protein>
<reference evidence="4" key="1">
    <citation type="journal article" date="2014" name="Front. Microbiol.">
        <title>High frequency of phylogenetically diverse reductive dehalogenase-homologous genes in deep subseafloor sedimentary metagenomes.</title>
        <authorList>
            <person name="Kawai M."/>
            <person name="Futagami T."/>
            <person name="Toyoda A."/>
            <person name="Takaki Y."/>
            <person name="Nishi S."/>
            <person name="Hori S."/>
            <person name="Arai W."/>
            <person name="Tsubouchi T."/>
            <person name="Morono Y."/>
            <person name="Uchiyama I."/>
            <person name="Ito T."/>
            <person name="Fujiyama A."/>
            <person name="Inagaki F."/>
            <person name="Takami H."/>
        </authorList>
    </citation>
    <scope>NUCLEOTIDE SEQUENCE</scope>
    <source>
        <strain evidence="4">Expedition CK06-06</strain>
    </source>
</reference>
<feature type="non-terminal residue" evidence="4">
    <location>
        <position position="1"/>
    </location>
</feature>
<comment type="caution">
    <text evidence="4">The sequence shown here is derived from an EMBL/GenBank/DDBJ whole genome shotgun (WGS) entry which is preliminary data.</text>
</comment>
<dbReference type="CDD" id="cd20751">
    <property type="entry name" value="cyt_P460_Ne-like"/>
    <property type="match status" value="1"/>
</dbReference>
<dbReference type="InterPro" id="IPR009056">
    <property type="entry name" value="Cyt_c-like_dom"/>
</dbReference>
<keyword evidence="1" id="KW-0479">Metal-binding</keyword>
<evidence type="ECO:0000313" key="4">
    <source>
        <dbReference type="EMBL" id="GAF83847.1"/>
    </source>
</evidence>